<comment type="caution">
    <text evidence="2">The sequence shown here is derived from an EMBL/GenBank/DDBJ whole genome shotgun (WGS) entry which is preliminary data.</text>
</comment>
<name>A0ABU3KXX8_9GAMM</name>
<sequence>MHQNNNKLDCEGKLNDIANNDSKASWQAPKVTQITARNTEGKNWTAGGEASEWQGPS</sequence>
<protein>
    <submittedName>
        <fullName evidence="2">Uncharacterized protein</fullName>
    </submittedName>
</protein>
<keyword evidence="3" id="KW-1185">Reference proteome</keyword>
<reference evidence="2 3" key="1">
    <citation type="submission" date="2022-07" db="EMBL/GenBank/DDBJ databases">
        <title>Pseudidiomarina sp. nov, a marine bacterium isolated from Pacific Ocean.</title>
        <authorList>
            <person name="Wang Y."/>
        </authorList>
    </citation>
    <scope>NUCLEOTIDE SEQUENCE [LARGE SCALE GENOMIC DNA]</scope>
    <source>
        <strain evidence="2 3">GXY010</strain>
    </source>
</reference>
<accession>A0ABU3KXX8</accession>
<evidence type="ECO:0000313" key="3">
    <source>
        <dbReference type="Proteomes" id="UP001305027"/>
    </source>
</evidence>
<feature type="compositionally biased region" description="Polar residues" evidence="1">
    <location>
        <begin position="17"/>
        <end position="42"/>
    </location>
</feature>
<dbReference type="Proteomes" id="UP001305027">
    <property type="component" value="Unassembled WGS sequence"/>
</dbReference>
<dbReference type="EMBL" id="JANFPJ010000018">
    <property type="protein sequence ID" value="MDT7526359.1"/>
    <property type="molecule type" value="Genomic_DNA"/>
</dbReference>
<proteinExistence type="predicted"/>
<evidence type="ECO:0000313" key="2">
    <source>
        <dbReference type="EMBL" id="MDT7526359.1"/>
    </source>
</evidence>
<feature type="region of interest" description="Disordered" evidence="1">
    <location>
        <begin position="1"/>
        <end position="57"/>
    </location>
</feature>
<evidence type="ECO:0000256" key="1">
    <source>
        <dbReference type="SAM" id="MobiDB-lite"/>
    </source>
</evidence>
<gene>
    <name evidence="2" type="ORF">NOG12_09745</name>
</gene>
<organism evidence="2 3">
    <name type="scientific">Pseudidiomarina fusca</name>
    <dbReference type="NCBI Taxonomy" id="2965078"/>
    <lineage>
        <taxon>Bacteria</taxon>
        <taxon>Pseudomonadati</taxon>
        <taxon>Pseudomonadota</taxon>
        <taxon>Gammaproteobacteria</taxon>
        <taxon>Alteromonadales</taxon>
        <taxon>Idiomarinaceae</taxon>
        <taxon>Pseudidiomarina</taxon>
    </lineage>
</organism>
<dbReference type="RefSeq" id="WP_313933140.1">
    <property type="nucleotide sequence ID" value="NZ_JANFPJ010000018.1"/>
</dbReference>